<proteinExistence type="predicted"/>
<dbReference type="AlphaFoldDB" id="A0A1X6PG87"/>
<dbReference type="OrthoDB" id="21467at2759"/>
<keyword evidence="3" id="KW-0539">Nucleus</keyword>
<dbReference type="Gene3D" id="3.30.70.330">
    <property type="match status" value="1"/>
</dbReference>
<dbReference type="Proteomes" id="UP000218209">
    <property type="component" value="Unassembled WGS sequence"/>
</dbReference>
<dbReference type="GO" id="GO:0003723">
    <property type="term" value="F:RNA binding"/>
    <property type="evidence" value="ECO:0007669"/>
    <property type="project" value="UniProtKB-UniRule"/>
</dbReference>
<dbReference type="Pfam" id="PF00076">
    <property type="entry name" value="RRM_1"/>
    <property type="match status" value="1"/>
</dbReference>
<evidence type="ECO:0000256" key="1">
    <source>
        <dbReference type="ARBA" id="ARBA00004604"/>
    </source>
</evidence>
<dbReference type="InterPro" id="IPR012677">
    <property type="entry name" value="Nucleotide-bd_a/b_plait_sf"/>
</dbReference>
<dbReference type="InterPro" id="IPR035979">
    <property type="entry name" value="RBD_domain_sf"/>
</dbReference>
<accession>A0A1X6PG87</accession>
<evidence type="ECO:0000256" key="3">
    <source>
        <dbReference type="ARBA" id="ARBA00023242"/>
    </source>
</evidence>
<protein>
    <recommendedName>
        <fullName evidence="6">RRM domain-containing protein</fullName>
    </recommendedName>
</protein>
<dbReference type="EMBL" id="KV918785">
    <property type="protein sequence ID" value="OSX79860.1"/>
    <property type="molecule type" value="Genomic_DNA"/>
</dbReference>
<keyword evidence="2 4" id="KW-0694">RNA-binding</keyword>
<name>A0A1X6PG87_PORUM</name>
<feature type="compositionally biased region" description="Basic residues" evidence="5">
    <location>
        <begin position="1"/>
        <end position="12"/>
    </location>
</feature>
<dbReference type="InterPro" id="IPR000504">
    <property type="entry name" value="RRM_dom"/>
</dbReference>
<dbReference type="SUPFAM" id="SSF54928">
    <property type="entry name" value="RNA-binding domain, RBD"/>
    <property type="match status" value="1"/>
</dbReference>
<feature type="region of interest" description="Disordered" evidence="5">
    <location>
        <begin position="1"/>
        <end position="32"/>
    </location>
</feature>
<evidence type="ECO:0000256" key="5">
    <source>
        <dbReference type="SAM" id="MobiDB-lite"/>
    </source>
</evidence>
<evidence type="ECO:0000313" key="7">
    <source>
        <dbReference type="EMBL" id="OSX79860.1"/>
    </source>
</evidence>
<gene>
    <name evidence="7" type="ORF">BU14_0070s0035</name>
</gene>
<dbReference type="CDD" id="cd12307">
    <property type="entry name" value="RRM_NIFK_like"/>
    <property type="match status" value="1"/>
</dbReference>
<organism evidence="7 8">
    <name type="scientific">Porphyra umbilicalis</name>
    <name type="common">Purple laver</name>
    <name type="synonym">Red alga</name>
    <dbReference type="NCBI Taxonomy" id="2786"/>
    <lineage>
        <taxon>Eukaryota</taxon>
        <taxon>Rhodophyta</taxon>
        <taxon>Bangiophyceae</taxon>
        <taxon>Bangiales</taxon>
        <taxon>Bangiaceae</taxon>
        <taxon>Porphyra</taxon>
    </lineage>
</organism>
<evidence type="ECO:0000313" key="8">
    <source>
        <dbReference type="Proteomes" id="UP000218209"/>
    </source>
</evidence>
<evidence type="ECO:0000256" key="4">
    <source>
        <dbReference type="PROSITE-ProRule" id="PRU00176"/>
    </source>
</evidence>
<keyword evidence="8" id="KW-1185">Reference proteome</keyword>
<sequence length="268" mass="29054">MAPPLKKHKSARRAPPPPEDAGDASVNTQSSVAPVKMMVPATVDPAEAARQAAAAAQEAAAAAAAAEAEAAAVALKSARQARRVERRVEKRAAAAAANAEDADSSDLDSPNRGVVYIGHLPHGFYEEQLRGFFSQFGTVQRVKVARSKKSARAKGYAFVQFANVEVARIAAETMHGYLMFGRLLDVHLVPPERQHARLWVGAERKWDRIPWRAIERQRHNEVEPNAAATRRTARVKRRALVARKKLAAAGIDYDVPEPVAPTAVVEKA</sequence>
<evidence type="ECO:0000259" key="6">
    <source>
        <dbReference type="PROSITE" id="PS50102"/>
    </source>
</evidence>
<dbReference type="PANTHER" id="PTHR46754">
    <property type="entry name" value="MKI67 FHA DOMAIN-INTERACTING NUCLEOLAR PHOSPHOPROTEIN"/>
    <property type="match status" value="1"/>
</dbReference>
<evidence type="ECO:0000256" key="2">
    <source>
        <dbReference type="ARBA" id="ARBA00022884"/>
    </source>
</evidence>
<feature type="domain" description="RRM" evidence="6">
    <location>
        <begin position="113"/>
        <end position="191"/>
    </location>
</feature>
<dbReference type="PROSITE" id="PS50102">
    <property type="entry name" value="RRM"/>
    <property type="match status" value="1"/>
</dbReference>
<reference evidence="7 8" key="1">
    <citation type="submission" date="2017-03" db="EMBL/GenBank/DDBJ databases">
        <title>WGS assembly of Porphyra umbilicalis.</title>
        <authorList>
            <person name="Brawley S.H."/>
            <person name="Blouin N.A."/>
            <person name="Ficko-Blean E."/>
            <person name="Wheeler G.L."/>
            <person name="Lohr M."/>
            <person name="Goodson H.V."/>
            <person name="Jenkins J.W."/>
            <person name="Blaby-Haas C.E."/>
            <person name="Helliwell K.E."/>
            <person name="Chan C."/>
            <person name="Marriage T."/>
            <person name="Bhattacharya D."/>
            <person name="Klein A.S."/>
            <person name="Badis Y."/>
            <person name="Brodie J."/>
            <person name="Cao Y."/>
            <person name="Collen J."/>
            <person name="Dittami S.M."/>
            <person name="Gachon C.M."/>
            <person name="Green B.R."/>
            <person name="Karpowicz S."/>
            <person name="Kim J.W."/>
            <person name="Kudahl U."/>
            <person name="Lin S."/>
            <person name="Michel G."/>
            <person name="Mittag M."/>
            <person name="Olson B.J."/>
            <person name="Pangilinan J."/>
            <person name="Peng Y."/>
            <person name="Qiu H."/>
            <person name="Shu S."/>
            <person name="Singer J.T."/>
            <person name="Smith A.G."/>
            <person name="Sprecher B.N."/>
            <person name="Wagner V."/>
            <person name="Wang W."/>
            <person name="Wang Z.-Y."/>
            <person name="Yan J."/>
            <person name="Yarish C."/>
            <person name="Zoeuner-Riek S."/>
            <person name="Zhuang Y."/>
            <person name="Zou Y."/>
            <person name="Lindquist E.A."/>
            <person name="Grimwood J."/>
            <person name="Barry K."/>
            <person name="Rokhsar D.S."/>
            <person name="Schmutz J."/>
            <person name="Stiller J.W."/>
            <person name="Grossman A.R."/>
            <person name="Prochnik S.E."/>
        </authorList>
    </citation>
    <scope>NUCLEOTIDE SEQUENCE [LARGE SCALE GENOMIC DNA]</scope>
    <source>
        <strain evidence="7">4086291</strain>
    </source>
</reference>
<dbReference type="GO" id="GO:0005730">
    <property type="term" value="C:nucleolus"/>
    <property type="evidence" value="ECO:0007669"/>
    <property type="project" value="UniProtKB-SubCell"/>
</dbReference>
<dbReference type="SMART" id="SM00360">
    <property type="entry name" value="RRM"/>
    <property type="match status" value="1"/>
</dbReference>
<comment type="subcellular location">
    <subcellularLocation>
        <location evidence="1">Nucleus</location>
        <location evidence="1">Nucleolus</location>
    </subcellularLocation>
</comment>